<protein>
    <submittedName>
        <fullName evidence="12">DnaJ subfamily C member 17</fullName>
    </submittedName>
</protein>
<evidence type="ECO:0000256" key="4">
    <source>
        <dbReference type="ARBA" id="ARBA00022884"/>
    </source>
</evidence>
<dbReference type="PROSITE" id="PS50102">
    <property type="entry name" value="RRM"/>
    <property type="match status" value="1"/>
</dbReference>
<dbReference type="PANTHER" id="PTHR44313">
    <property type="entry name" value="DNAJ HOMOLOG SUBFAMILY C MEMBER 17"/>
    <property type="match status" value="1"/>
</dbReference>
<dbReference type="EMBL" id="GDHC01017843">
    <property type="protein sequence ID" value="JAQ00786.1"/>
    <property type="molecule type" value="Transcribed_RNA"/>
</dbReference>
<evidence type="ECO:0000256" key="6">
    <source>
        <dbReference type="ARBA" id="ARBA00023242"/>
    </source>
</evidence>
<accession>A0A0K8SJS3</accession>
<keyword evidence="6" id="KW-0539">Nucleus</keyword>
<dbReference type="GO" id="GO:0005681">
    <property type="term" value="C:spliceosomal complex"/>
    <property type="evidence" value="ECO:0007669"/>
    <property type="project" value="TreeGrafter"/>
</dbReference>
<dbReference type="InterPro" id="IPR052094">
    <property type="entry name" value="Pre-mRNA-splicing_ERAD"/>
</dbReference>
<keyword evidence="5" id="KW-0143">Chaperone</keyword>
<evidence type="ECO:0000256" key="5">
    <source>
        <dbReference type="ARBA" id="ARBA00023186"/>
    </source>
</evidence>
<dbReference type="PRINTS" id="PR00625">
    <property type="entry name" value="JDOMAIN"/>
</dbReference>
<dbReference type="EMBL" id="GDHC01010739">
    <property type="protein sequence ID" value="JAQ07890.1"/>
    <property type="molecule type" value="Transcribed_RNA"/>
</dbReference>
<dbReference type="Gene3D" id="1.10.287.110">
    <property type="entry name" value="DnaJ domain"/>
    <property type="match status" value="1"/>
</dbReference>
<dbReference type="PROSITE" id="PS50076">
    <property type="entry name" value="DNAJ_2"/>
    <property type="match status" value="1"/>
</dbReference>
<dbReference type="Pfam" id="PF00076">
    <property type="entry name" value="RRM_1"/>
    <property type="match status" value="1"/>
</dbReference>
<keyword evidence="3" id="KW-0963">Cytoplasm</keyword>
<dbReference type="InterPro" id="IPR035979">
    <property type="entry name" value="RBD_domain_sf"/>
</dbReference>
<dbReference type="CDD" id="cd12429">
    <property type="entry name" value="RRM_DNAJC17"/>
    <property type="match status" value="1"/>
</dbReference>
<evidence type="ECO:0000259" key="10">
    <source>
        <dbReference type="PROSITE" id="PS50102"/>
    </source>
</evidence>
<evidence type="ECO:0000313" key="11">
    <source>
        <dbReference type="EMBL" id="JAG53538.1"/>
    </source>
</evidence>
<keyword evidence="8" id="KW-0175">Coiled coil</keyword>
<comment type="subcellular location">
    <subcellularLocation>
        <location evidence="2">Cytoplasm</location>
    </subcellularLocation>
    <subcellularLocation>
        <location evidence="1">Nucleus</location>
    </subcellularLocation>
</comment>
<dbReference type="InterPro" id="IPR001623">
    <property type="entry name" value="DnaJ_domain"/>
</dbReference>
<gene>
    <name evidence="13" type="primary">DNAJC17_0</name>
    <name evidence="12" type="synonym">DNAJC17_1</name>
    <name evidence="13" type="ORF">g.34163</name>
    <name evidence="12" type="ORF">g.34164</name>
</gene>
<dbReference type="PANTHER" id="PTHR44313:SF1">
    <property type="entry name" value="DNAJ HOMOLOG SUBFAMILY C MEMBER 17"/>
    <property type="match status" value="1"/>
</dbReference>
<reference evidence="12" key="2">
    <citation type="journal article" date="2016" name="Gigascience">
        <title>De novo construction of an expanded transcriptome assembly for the western tarnished plant bug, Lygus hesperus.</title>
        <authorList>
            <person name="Tassone E.E."/>
            <person name="Geib S.M."/>
            <person name="Hall B."/>
            <person name="Fabrick J.A."/>
            <person name="Brent C.S."/>
            <person name="Hull J.J."/>
        </authorList>
    </citation>
    <scope>NUCLEOTIDE SEQUENCE</scope>
</reference>
<name>A0A0K8SJS3_LYGHE</name>
<dbReference type="GO" id="GO:0005737">
    <property type="term" value="C:cytoplasm"/>
    <property type="evidence" value="ECO:0007669"/>
    <property type="project" value="UniProtKB-SubCell"/>
</dbReference>
<dbReference type="InterPro" id="IPR012677">
    <property type="entry name" value="Nucleotide-bd_a/b_plait_sf"/>
</dbReference>
<feature type="domain" description="J" evidence="9">
    <location>
        <begin position="10"/>
        <end position="75"/>
    </location>
</feature>
<dbReference type="GO" id="GO:0003723">
    <property type="term" value="F:RNA binding"/>
    <property type="evidence" value="ECO:0007669"/>
    <property type="project" value="UniProtKB-UniRule"/>
</dbReference>
<dbReference type="Gene3D" id="3.30.70.330">
    <property type="match status" value="1"/>
</dbReference>
<feature type="coiled-coil region" evidence="8">
    <location>
        <begin position="78"/>
        <end position="105"/>
    </location>
</feature>
<reference evidence="11" key="1">
    <citation type="submission" date="2014-09" db="EMBL/GenBank/DDBJ databases">
        <authorList>
            <person name="Magalhaes I.L.F."/>
            <person name="Oliveira U."/>
            <person name="Santos F.R."/>
            <person name="Vidigal T.H.D.A."/>
            <person name="Brescovit A.D."/>
            <person name="Santos A.J."/>
        </authorList>
    </citation>
    <scope>NUCLEOTIDE SEQUENCE</scope>
</reference>
<evidence type="ECO:0000256" key="7">
    <source>
        <dbReference type="PROSITE-ProRule" id="PRU00176"/>
    </source>
</evidence>
<evidence type="ECO:0000256" key="8">
    <source>
        <dbReference type="SAM" id="Coils"/>
    </source>
</evidence>
<dbReference type="SMART" id="SM00271">
    <property type="entry name" value="DnaJ"/>
    <property type="match status" value="1"/>
</dbReference>
<dbReference type="CDD" id="cd06257">
    <property type="entry name" value="DnaJ"/>
    <property type="match status" value="1"/>
</dbReference>
<feature type="domain" description="RRM" evidence="10">
    <location>
        <begin position="186"/>
        <end position="245"/>
    </location>
</feature>
<evidence type="ECO:0000256" key="1">
    <source>
        <dbReference type="ARBA" id="ARBA00004123"/>
    </source>
</evidence>
<dbReference type="SUPFAM" id="SSF54928">
    <property type="entry name" value="RNA-binding domain, RBD"/>
    <property type="match status" value="1"/>
</dbReference>
<dbReference type="InterPro" id="IPR000504">
    <property type="entry name" value="RRM_dom"/>
</dbReference>
<evidence type="ECO:0000256" key="2">
    <source>
        <dbReference type="ARBA" id="ARBA00004496"/>
    </source>
</evidence>
<dbReference type="Pfam" id="PF00226">
    <property type="entry name" value="DnaJ"/>
    <property type="match status" value="1"/>
</dbReference>
<evidence type="ECO:0000256" key="3">
    <source>
        <dbReference type="ARBA" id="ARBA00022490"/>
    </source>
</evidence>
<dbReference type="SUPFAM" id="SSF46565">
    <property type="entry name" value="Chaperone J-domain"/>
    <property type="match status" value="1"/>
</dbReference>
<evidence type="ECO:0000259" key="9">
    <source>
        <dbReference type="PROSITE" id="PS50076"/>
    </source>
</evidence>
<sequence length="323" mass="36272">MDKDALMENDLYELFDLPPSCSVQDIKKAYRKKALKCHPDKNPDNPNAVKLFLELSTALEILVDEASRAKYDKLLTGRQAAKIRHDALDSKRKKLKEDLEAREKMGGSTISRDKNNKTAEERLKAEVEKLRKEGSRQLLEEMQKVNEQLRAEMFARQSDLEEDGSAYRLKVKWKSDKTDDTNGGYDSENLHKIFSKYGDISCIVVSQKKKGSALLEFETKTSAVKAFQLEKGYGNNPLTLSWVNEAIDLKSSNSSSGPAKRCMPLNQCGVGSQGGLFPSFVAESPLTTAKSNVYQRPVNADEDFEAIVFAKMREAQEKKESAT</sequence>
<dbReference type="GO" id="GO:0000390">
    <property type="term" value="P:spliceosomal complex disassembly"/>
    <property type="evidence" value="ECO:0007669"/>
    <property type="project" value="TreeGrafter"/>
</dbReference>
<dbReference type="EMBL" id="GBRD01012286">
    <property type="protein sequence ID" value="JAG53538.1"/>
    <property type="molecule type" value="Transcribed_RNA"/>
</dbReference>
<organism evidence="11">
    <name type="scientific">Lygus hesperus</name>
    <name type="common">Western plant bug</name>
    <dbReference type="NCBI Taxonomy" id="30085"/>
    <lineage>
        <taxon>Eukaryota</taxon>
        <taxon>Metazoa</taxon>
        <taxon>Ecdysozoa</taxon>
        <taxon>Arthropoda</taxon>
        <taxon>Hexapoda</taxon>
        <taxon>Insecta</taxon>
        <taxon>Pterygota</taxon>
        <taxon>Neoptera</taxon>
        <taxon>Paraneoptera</taxon>
        <taxon>Hemiptera</taxon>
        <taxon>Heteroptera</taxon>
        <taxon>Panheteroptera</taxon>
        <taxon>Cimicomorpha</taxon>
        <taxon>Miridae</taxon>
        <taxon>Mirini</taxon>
        <taxon>Lygus</taxon>
    </lineage>
</organism>
<dbReference type="AlphaFoldDB" id="A0A0K8SJS3"/>
<evidence type="ECO:0000313" key="13">
    <source>
        <dbReference type="EMBL" id="JAQ07890.1"/>
    </source>
</evidence>
<keyword evidence="4 7" id="KW-0694">RNA-binding</keyword>
<dbReference type="InterPro" id="IPR034254">
    <property type="entry name" value="DNAJC17_RRM"/>
</dbReference>
<proteinExistence type="predicted"/>
<dbReference type="InterPro" id="IPR036869">
    <property type="entry name" value="J_dom_sf"/>
</dbReference>
<evidence type="ECO:0000313" key="12">
    <source>
        <dbReference type="EMBL" id="JAQ00786.1"/>
    </source>
</evidence>